<keyword evidence="2" id="KW-1185">Reference proteome</keyword>
<dbReference type="Proteomes" id="UP001482620">
    <property type="component" value="Unassembled WGS sequence"/>
</dbReference>
<reference evidence="1 2" key="1">
    <citation type="submission" date="2021-06" db="EMBL/GenBank/DDBJ databases">
        <authorList>
            <person name="Palmer J.M."/>
        </authorList>
    </citation>
    <scope>NUCLEOTIDE SEQUENCE [LARGE SCALE GENOMIC DNA]</scope>
    <source>
        <strain evidence="2">if_2019</strain>
        <tissue evidence="1">Muscle</tissue>
    </source>
</reference>
<evidence type="ECO:0008006" key="3">
    <source>
        <dbReference type="Google" id="ProtNLM"/>
    </source>
</evidence>
<name>A0ABV0TWU2_9TELE</name>
<protein>
    <recommendedName>
        <fullName evidence="3">Secreted protein</fullName>
    </recommendedName>
</protein>
<sequence>MFSASLLAFCLAPRCRFWSKTSLLFHYLLFSSIPGNVCRVSFQKKQKKNKVGEPSLCKNLIPPGVIISSCSSIKEQRFKKTKKRMKLFGSQNLFNVGFC</sequence>
<organism evidence="1 2">
    <name type="scientific">Ilyodon furcidens</name>
    <name type="common">goldbreast splitfin</name>
    <dbReference type="NCBI Taxonomy" id="33524"/>
    <lineage>
        <taxon>Eukaryota</taxon>
        <taxon>Metazoa</taxon>
        <taxon>Chordata</taxon>
        <taxon>Craniata</taxon>
        <taxon>Vertebrata</taxon>
        <taxon>Euteleostomi</taxon>
        <taxon>Actinopterygii</taxon>
        <taxon>Neopterygii</taxon>
        <taxon>Teleostei</taxon>
        <taxon>Neoteleostei</taxon>
        <taxon>Acanthomorphata</taxon>
        <taxon>Ovalentaria</taxon>
        <taxon>Atherinomorphae</taxon>
        <taxon>Cyprinodontiformes</taxon>
        <taxon>Goodeidae</taxon>
        <taxon>Ilyodon</taxon>
    </lineage>
</organism>
<accession>A0ABV0TWU2</accession>
<gene>
    <name evidence="1" type="ORF">ILYODFUR_016104</name>
</gene>
<evidence type="ECO:0000313" key="2">
    <source>
        <dbReference type="Proteomes" id="UP001482620"/>
    </source>
</evidence>
<evidence type="ECO:0000313" key="1">
    <source>
        <dbReference type="EMBL" id="MEQ2236765.1"/>
    </source>
</evidence>
<comment type="caution">
    <text evidence="1">The sequence shown here is derived from an EMBL/GenBank/DDBJ whole genome shotgun (WGS) entry which is preliminary data.</text>
</comment>
<proteinExistence type="predicted"/>
<dbReference type="EMBL" id="JAHRIQ010047790">
    <property type="protein sequence ID" value="MEQ2236765.1"/>
    <property type="molecule type" value="Genomic_DNA"/>
</dbReference>